<keyword evidence="2" id="KW-0479">Metal-binding</keyword>
<dbReference type="InterPro" id="IPR051929">
    <property type="entry name" value="VirAsm_ModProt"/>
</dbReference>
<dbReference type="STRING" id="1122198.SAMN02745729_101316"/>
<keyword evidence="5" id="KW-0482">Metalloprotease</keyword>
<evidence type="ECO:0000256" key="5">
    <source>
        <dbReference type="ARBA" id="ARBA00023049"/>
    </source>
</evidence>
<evidence type="ECO:0000256" key="2">
    <source>
        <dbReference type="ARBA" id="ARBA00022723"/>
    </source>
</evidence>
<name>A0A1H3XYQ2_9GAMM</name>
<dbReference type="GO" id="GO:0008270">
    <property type="term" value="F:zinc ion binding"/>
    <property type="evidence" value="ECO:0007669"/>
    <property type="project" value="TreeGrafter"/>
</dbReference>
<evidence type="ECO:0000259" key="6">
    <source>
        <dbReference type="PROSITE" id="PS50249"/>
    </source>
</evidence>
<evidence type="ECO:0000256" key="1">
    <source>
        <dbReference type="ARBA" id="ARBA00022670"/>
    </source>
</evidence>
<evidence type="ECO:0000313" key="8">
    <source>
        <dbReference type="Proteomes" id="UP000242469"/>
    </source>
</evidence>
<protein>
    <submittedName>
        <fullName evidence="7">Proteasome lid subunit RPN8/RPN11, contains Jab1/MPN metalloenzyme (JAMM) motif</fullName>
    </submittedName>
</protein>
<dbReference type="InterPro" id="IPR000555">
    <property type="entry name" value="JAMM/MPN+_dom"/>
</dbReference>
<keyword evidence="7" id="KW-0647">Proteasome</keyword>
<evidence type="ECO:0000256" key="3">
    <source>
        <dbReference type="ARBA" id="ARBA00022801"/>
    </source>
</evidence>
<gene>
    <name evidence="7" type="ORF">SAMN02745729_101316</name>
</gene>
<dbReference type="InterPro" id="IPR028090">
    <property type="entry name" value="JAB_dom_prok"/>
</dbReference>
<sequence>MLKISSAVLDAIIEQARKDHPIETCGVVAADVGSPVADRWIPMRNQAASETFFCFDPRQQYKVWCELEECNQECRVIYHSHTASIAWPSREDIEHALYPDAHYLIVSTWEPADCPVRSFRISDGAVLEEQVVPV</sequence>
<keyword evidence="4" id="KW-0862">Zinc</keyword>
<keyword evidence="3" id="KW-0378">Hydrolase</keyword>
<dbReference type="PROSITE" id="PS50249">
    <property type="entry name" value="MPN"/>
    <property type="match status" value="1"/>
</dbReference>
<proteinExistence type="predicted"/>
<accession>A0A1H3XYQ2</accession>
<dbReference type="OrthoDB" id="1494599at2"/>
<dbReference type="GO" id="GO:0000502">
    <property type="term" value="C:proteasome complex"/>
    <property type="evidence" value="ECO:0007669"/>
    <property type="project" value="UniProtKB-KW"/>
</dbReference>
<dbReference type="PANTHER" id="PTHR34858">
    <property type="entry name" value="CYSO-CYSTEINE PEPTIDASE"/>
    <property type="match status" value="1"/>
</dbReference>
<evidence type="ECO:0000313" key="7">
    <source>
        <dbReference type="EMBL" id="SEA04506.1"/>
    </source>
</evidence>
<dbReference type="AlphaFoldDB" id="A0A1H3XYQ2"/>
<dbReference type="Pfam" id="PF14464">
    <property type="entry name" value="Prok-JAB"/>
    <property type="match status" value="1"/>
</dbReference>
<dbReference type="RefSeq" id="WP_091822009.1">
    <property type="nucleotide sequence ID" value="NZ_FNRJ01000001.1"/>
</dbReference>
<dbReference type="GO" id="GO:0008235">
    <property type="term" value="F:metalloexopeptidase activity"/>
    <property type="evidence" value="ECO:0007669"/>
    <property type="project" value="TreeGrafter"/>
</dbReference>
<dbReference type="Proteomes" id="UP000242469">
    <property type="component" value="Unassembled WGS sequence"/>
</dbReference>
<dbReference type="SUPFAM" id="SSF102712">
    <property type="entry name" value="JAB1/MPN domain"/>
    <property type="match status" value="1"/>
</dbReference>
<evidence type="ECO:0000256" key="4">
    <source>
        <dbReference type="ARBA" id="ARBA00022833"/>
    </source>
</evidence>
<dbReference type="InterPro" id="IPR037518">
    <property type="entry name" value="MPN"/>
</dbReference>
<keyword evidence="1" id="KW-0645">Protease</keyword>
<dbReference type="GO" id="GO:0006508">
    <property type="term" value="P:proteolysis"/>
    <property type="evidence" value="ECO:0007669"/>
    <property type="project" value="UniProtKB-KW"/>
</dbReference>
<organism evidence="7 8">
    <name type="scientific">Marinobacterium iners DSM 11526</name>
    <dbReference type="NCBI Taxonomy" id="1122198"/>
    <lineage>
        <taxon>Bacteria</taxon>
        <taxon>Pseudomonadati</taxon>
        <taxon>Pseudomonadota</taxon>
        <taxon>Gammaproteobacteria</taxon>
        <taxon>Oceanospirillales</taxon>
        <taxon>Oceanospirillaceae</taxon>
        <taxon>Marinobacterium</taxon>
    </lineage>
</organism>
<dbReference type="Gene3D" id="3.40.140.10">
    <property type="entry name" value="Cytidine Deaminase, domain 2"/>
    <property type="match status" value="1"/>
</dbReference>
<reference evidence="8" key="1">
    <citation type="submission" date="2016-10" db="EMBL/GenBank/DDBJ databases">
        <authorList>
            <person name="Varghese N."/>
            <person name="Submissions S."/>
        </authorList>
    </citation>
    <scope>NUCLEOTIDE SEQUENCE [LARGE SCALE GENOMIC DNA]</scope>
    <source>
        <strain evidence="8">DSM 11526</strain>
    </source>
</reference>
<feature type="domain" description="MPN" evidence="6">
    <location>
        <begin position="2"/>
        <end position="125"/>
    </location>
</feature>
<dbReference type="CDD" id="cd08070">
    <property type="entry name" value="MPN_like"/>
    <property type="match status" value="1"/>
</dbReference>
<keyword evidence="8" id="KW-1185">Reference proteome</keyword>
<dbReference type="SMART" id="SM00232">
    <property type="entry name" value="JAB_MPN"/>
    <property type="match status" value="1"/>
</dbReference>
<dbReference type="PANTHER" id="PTHR34858:SF1">
    <property type="entry name" value="CYSO-CYSTEINE PEPTIDASE"/>
    <property type="match status" value="1"/>
</dbReference>
<dbReference type="EMBL" id="FNRJ01000001">
    <property type="protein sequence ID" value="SEA04506.1"/>
    <property type="molecule type" value="Genomic_DNA"/>
</dbReference>